<evidence type="ECO:0000313" key="1">
    <source>
        <dbReference type="EMBL" id="KAK1598055.1"/>
    </source>
</evidence>
<accession>A0AAD8VB38</accession>
<dbReference type="AlphaFoldDB" id="A0AAD8VB38"/>
<keyword evidence="2" id="KW-1185">Reference proteome</keyword>
<sequence>MLHALLPVLHAAYMIIPSIQYGLALNSTRRGFKECSSWSRELASATNSHRLTQDVTSVTLNVARVWHRAVAGNTHPRRPLVSTPAQYSGRTHRKPDHIFCVFWSPANRSGKD</sequence>
<gene>
    <name evidence="1" type="ORF">LY79DRAFT_327033</name>
</gene>
<reference evidence="1" key="1">
    <citation type="submission" date="2021-06" db="EMBL/GenBank/DDBJ databases">
        <title>Comparative genomics, transcriptomics and evolutionary studies reveal genomic signatures of adaptation to plant cell wall in hemibiotrophic fungi.</title>
        <authorList>
            <consortium name="DOE Joint Genome Institute"/>
            <person name="Baroncelli R."/>
            <person name="Diaz J.F."/>
            <person name="Benocci T."/>
            <person name="Peng M."/>
            <person name="Battaglia E."/>
            <person name="Haridas S."/>
            <person name="Andreopoulos W."/>
            <person name="Labutti K."/>
            <person name="Pangilinan J."/>
            <person name="Floch G.L."/>
            <person name="Makela M.R."/>
            <person name="Henrissat B."/>
            <person name="Grigoriev I.V."/>
            <person name="Crouch J.A."/>
            <person name="De Vries R.P."/>
            <person name="Sukno S.A."/>
            <person name="Thon M.R."/>
        </authorList>
    </citation>
    <scope>NUCLEOTIDE SEQUENCE</scope>
    <source>
        <strain evidence="1">CBS 125086</strain>
    </source>
</reference>
<comment type="caution">
    <text evidence="1">The sequence shown here is derived from an EMBL/GenBank/DDBJ whole genome shotgun (WGS) entry which is preliminary data.</text>
</comment>
<organism evidence="1 2">
    <name type="scientific">Colletotrichum navitas</name>
    <dbReference type="NCBI Taxonomy" id="681940"/>
    <lineage>
        <taxon>Eukaryota</taxon>
        <taxon>Fungi</taxon>
        <taxon>Dikarya</taxon>
        <taxon>Ascomycota</taxon>
        <taxon>Pezizomycotina</taxon>
        <taxon>Sordariomycetes</taxon>
        <taxon>Hypocreomycetidae</taxon>
        <taxon>Glomerellales</taxon>
        <taxon>Glomerellaceae</taxon>
        <taxon>Colletotrichum</taxon>
        <taxon>Colletotrichum graminicola species complex</taxon>
    </lineage>
</organism>
<name>A0AAD8VB38_9PEZI</name>
<dbReference type="RefSeq" id="XP_060418800.1">
    <property type="nucleotide sequence ID" value="XM_060552465.1"/>
</dbReference>
<proteinExistence type="predicted"/>
<protein>
    <submittedName>
        <fullName evidence="1">Uncharacterized protein</fullName>
    </submittedName>
</protein>
<evidence type="ECO:0000313" key="2">
    <source>
        <dbReference type="Proteomes" id="UP001230504"/>
    </source>
</evidence>
<dbReference type="Proteomes" id="UP001230504">
    <property type="component" value="Unassembled WGS sequence"/>
</dbReference>
<dbReference type="GeneID" id="85436705"/>
<dbReference type="EMBL" id="JAHLJV010000006">
    <property type="protein sequence ID" value="KAK1598055.1"/>
    <property type="molecule type" value="Genomic_DNA"/>
</dbReference>